<evidence type="ECO:0000313" key="3">
    <source>
        <dbReference type="Proteomes" id="UP001589646"/>
    </source>
</evidence>
<dbReference type="EMBL" id="JBHMCE010000003">
    <property type="protein sequence ID" value="MFB9526810.1"/>
    <property type="molecule type" value="Genomic_DNA"/>
</dbReference>
<dbReference type="Proteomes" id="UP001589646">
    <property type="component" value="Unassembled WGS sequence"/>
</dbReference>
<proteinExistence type="predicted"/>
<comment type="caution">
    <text evidence="2">The sequence shown here is derived from an EMBL/GenBank/DDBJ whole genome shotgun (WGS) entry which is preliminary data.</text>
</comment>
<feature type="signal peptide" evidence="1">
    <location>
        <begin position="1"/>
        <end position="24"/>
    </location>
</feature>
<accession>A0ABV5PUD8</accession>
<feature type="chain" id="PRO_5045179460" description="WD40 repeat domain-containing protein" evidence="1">
    <location>
        <begin position="25"/>
        <end position="340"/>
    </location>
</feature>
<protein>
    <recommendedName>
        <fullName evidence="4">WD40 repeat domain-containing protein</fullName>
    </recommendedName>
</protein>
<keyword evidence="3" id="KW-1185">Reference proteome</keyword>
<evidence type="ECO:0008006" key="4">
    <source>
        <dbReference type="Google" id="ProtNLM"/>
    </source>
</evidence>
<keyword evidence="1" id="KW-0732">Signal</keyword>
<name>A0ABV5PUD8_9ACTN</name>
<reference evidence="2 3" key="1">
    <citation type="submission" date="2024-09" db="EMBL/GenBank/DDBJ databases">
        <authorList>
            <person name="Sun Q."/>
            <person name="Mori K."/>
        </authorList>
    </citation>
    <scope>NUCLEOTIDE SEQUENCE [LARGE SCALE GENOMIC DNA]</scope>
    <source>
        <strain evidence="2 3">JCM 3323</strain>
    </source>
</reference>
<evidence type="ECO:0000313" key="2">
    <source>
        <dbReference type="EMBL" id="MFB9526810.1"/>
    </source>
</evidence>
<sequence>MKRTLLGAAAVALAVGGTIVPAHADTTATTTTTKSTAAESDAATARMAWVGACKDADGLSHPCGTWRVRLRAGGTVTVAGAAATAVDARGRKADIVAAFAISGDGQWILYERVKDHRLVVRKVAGGRGTVLPASLTRKGTDSLRARLSHAGDRVLVEHNDEAGREPGKIVTVATGKILKLPAADDLEGFSGDGDEALATRHNNDNTTTLVAHGLDGHSVAKVPPQVVMNASTRALSADGHTVAVLIGGNADTRVPPKLRLYDLTTDRLSAAVTLPLKPDATVYLAHWTGDGRLTVKAHTGGDEKPTVVRVLTVDTTTGAVKPADTFTVTARNYTWLTAGE</sequence>
<dbReference type="SUPFAM" id="SSF82171">
    <property type="entry name" value="DPP6 N-terminal domain-like"/>
    <property type="match status" value="1"/>
</dbReference>
<organism evidence="2 3">
    <name type="scientific">Nonomuraea roseola</name>
    <dbReference type="NCBI Taxonomy" id="46179"/>
    <lineage>
        <taxon>Bacteria</taxon>
        <taxon>Bacillati</taxon>
        <taxon>Actinomycetota</taxon>
        <taxon>Actinomycetes</taxon>
        <taxon>Streptosporangiales</taxon>
        <taxon>Streptosporangiaceae</taxon>
        <taxon>Nonomuraea</taxon>
    </lineage>
</organism>
<gene>
    <name evidence="2" type="ORF">ACFFRN_09335</name>
</gene>
<dbReference type="RefSeq" id="WP_346123978.1">
    <property type="nucleotide sequence ID" value="NZ_BAAAXC010000014.1"/>
</dbReference>
<evidence type="ECO:0000256" key="1">
    <source>
        <dbReference type="SAM" id="SignalP"/>
    </source>
</evidence>